<accession>A0A0A9BFT1</accession>
<evidence type="ECO:0000313" key="1">
    <source>
        <dbReference type="EMBL" id="JAD62191.1"/>
    </source>
</evidence>
<dbReference type="AlphaFoldDB" id="A0A0A9BFT1"/>
<organism evidence="1">
    <name type="scientific">Arundo donax</name>
    <name type="common">Giant reed</name>
    <name type="synonym">Donax arundinaceus</name>
    <dbReference type="NCBI Taxonomy" id="35708"/>
    <lineage>
        <taxon>Eukaryota</taxon>
        <taxon>Viridiplantae</taxon>
        <taxon>Streptophyta</taxon>
        <taxon>Embryophyta</taxon>
        <taxon>Tracheophyta</taxon>
        <taxon>Spermatophyta</taxon>
        <taxon>Magnoliopsida</taxon>
        <taxon>Liliopsida</taxon>
        <taxon>Poales</taxon>
        <taxon>Poaceae</taxon>
        <taxon>PACMAD clade</taxon>
        <taxon>Arundinoideae</taxon>
        <taxon>Arundineae</taxon>
        <taxon>Arundo</taxon>
    </lineage>
</organism>
<name>A0A0A9BFT1_ARUDO</name>
<dbReference type="EMBL" id="GBRH01235704">
    <property type="protein sequence ID" value="JAD62191.1"/>
    <property type="molecule type" value="Transcribed_RNA"/>
</dbReference>
<proteinExistence type="predicted"/>
<sequence length="18" mass="2038">MSKSTRVFKKSKTPGRSL</sequence>
<reference evidence="1" key="1">
    <citation type="submission" date="2014-09" db="EMBL/GenBank/DDBJ databases">
        <authorList>
            <person name="Magalhaes I.L.F."/>
            <person name="Oliveira U."/>
            <person name="Santos F.R."/>
            <person name="Vidigal T.H.D.A."/>
            <person name="Brescovit A.D."/>
            <person name="Santos A.J."/>
        </authorList>
    </citation>
    <scope>NUCLEOTIDE SEQUENCE</scope>
    <source>
        <tissue evidence="1">Shoot tissue taken approximately 20 cm above the soil surface</tissue>
    </source>
</reference>
<reference evidence="1" key="2">
    <citation type="journal article" date="2015" name="Data Brief">
        <title>Shoot transcriptome of the giant reed, Arundo donax.</title>
        <authorList>
            <person name="Barrero R.A."/>
            <person name="Guerrero F.D."/>
            <person name="Moolhuijzen P."/>
            <person name="Goolsby J.A."/>
            <person name="Tidwell J."/>
            <person name="Bellgard S.E."/>
            <person name="Bellgard M.I."/>
        </authorList>
    </citation>
    <scope>NUCLEOTIDE SEQUENCE</scope>
    <source>
        <tissue evidence="1">Shoot tissue taken approximately 20 cm above the soil surface</tissue>
    </source>
</reference>
<protein>
    <submittedName>
        <fullName evidence="1">Uncharacterized protein</fullName>
    </submittedName>
</protein>